<organism evidence="3">
    <name type="scientific">marine sediment metagenome</name>
    <dbReference type="NCBI Taxonomy" id="412755"/>
    <lineage>
        <taxon>unclassified sequences</taxon>
        <taxon>metagenomes</taxon>
        <taxon>ecological metagenomes</taxon>
    </lineage>
</organism>
<dbReference type="EMBL" id="BARS01010993">
    <property type="protein sequence ID" value="GAF98909.1"/>
    <property type="molecule type" value="Genomic_DNA"/>
</dbReference>
<feature type="non-terminal residue" evidence="3">
    <location>
        <position position="277"/>
    </location>
</feature>
<gene>
    <name evidence="3" type="ORF">S01H1_20163</name>
</gene>
<dbReference type="Gene3D" id="3.20.20.100">
    <property type="entry name" value="NADP-dependent oxidoreductase domain"/>
    <property type="match status" value="1"/>
</dbReference>
<dbReference type="GO" id="GO:0016491">
    <property type="term" value="F:oxidoreductase activity"/>
    <property type="evidence" value="ECO:0007669"/>
    <property type="project" value="UniProtKB-KW"/>
</dbReference>
<evidence type="ECO:0000313" key="3">
    <source>
        <dbReference type="EMBL" id="GAF98909.1"/>
    </source>
</evidence>
<dbReference type="InterPro" id="IPR050523">
    <property type="entry name" value="AKR_Detox_Biosynth"/>
</dbReference>
<name>X0U088_9ZZZZ</name>
<evidence type="ECO:0000259" key="2">
    <source>
        <dbReference type="Pfam" id="PF00248"/>
    </source>
</evidence>
<reference evidence="3" key="1">
    <citation type="journal article" date="2014" name="Front. Microbiol.">
        <title>High frequency of phylogenetically diverse reductive dehalogenase-homologous genes in deep subseafloor sedimentary metagenomes.</title>
        <authorList>
            <person name="Kawai M."/>
            <person name="Futagami T."/>
            <person name="Toyoda A."/>
            <person name="Takaki Y."/>
            <person name="Nishi S."/>
            <person name="Hori S."/>
            <person name="Arai W."/>
            <person name="Tsubouchi T."/>
            <person name="Morono Y."/>
            <person name="Uchiyama I."/>
            <person name="Ito T."/>
            <person name="Fujiyama A."/>
            <person name="Inagaki F."/>
            <person name="Takami H."/>
        </authorList>
    </citation>
    <scope>NUCLEOTIDE SEQUENCE</scope>
    <source>
        <strain evidence="3">Expedition CK06-06</strain>
    </source>
</reference>
<evidence type="ECO:0000256" key="1">
    <source>
        <dbReference type="ARBA" id="ARBA00023002"/>
    </source>
</evidence>
<dbReference type="InterPro" id="IPR036812">
    <property type="entry name" value="NAD(P)_OxRdtase_dom_sf"/>
</dbReference>
<keyword evidence="1" id="KW-0560">Oxidoreductase</keyword>
<dbReference type="PANTHER" id="PTHR43364:SF4">
    <property type="entry name" value="NAD(P)-LINKED OXIDOREDUCTASE SUPERFAMILY PROTEIN"/>
    <property type="match status" value="1"/>
</dbReference>
<accession>X0U088</accession>
<proteinExistence type="predicted"/>
<sequence>MEYRQLGSSDVKVSAVTLGTWAIGGWMWGGTDDANAVAAIQAAVDAGMTSIDTAPMYGFGHSERIVGQAVAGRRDQVQILTKYCMRWDREGGEMFFPTTGPDGKPAKVFKNATPESIVEECELSLERLGTDHIDLYQCHWRDNTTPVEETMGAMEKLLAEGKILAAGVSNFAAEDIAAARAAGPLASNQPPYSMVRRDIEADVLPYCRENNVGVIVYSPLQLGLLTGKVTMEREFSGDDQRRNSPYFRPANRRKVLDFLEEIRPIAAAHDATLAQLV</sequence>
<dbReference type="Pfam" id="PF00248">
    <property type="entry name" value="Aldo_ket_red"/>
    <property type="match status" value="1"/>
</dbReference>
<dbReference type="InterPro" id="IPR023210">
    <property type="entry name" value="NADP_OxRdtase_dom"/>
</dbReference>
<protein>
    <recommendedName>
        <fullName evidence="2">NADP-dependent oxidoreductase domain-containing protein</fullName>
    </recommendedName>
</protein>
<dbReference type="PANTHER" id="PTHR43364">
    <property type="entry name" value="NADH-SPECIFIC METHYLGLYOXAL REDUCTASE-RELATED"/>
    <property type="match status" value="1"/>
</dbReference>
<dbReference type="GO" id="GO:0005829">
    <property type="term" value="C:cytosol"/>
    <property type="evidence" value="ECO:0007669"/>
    <property type="project" value="TreeGrafter"/>
</dbReference>
<dbReference type="AlphaFoldDB" id="X0U088"/>
<dbReference type="SUPFAM" id="SSF51430">
    <property type="entry name" value="NAD(P)-linked oxidoreductase"/>
    <property type="match status" value="1"/>
</dbReference>
<feature type="domain" description="NADP-dependent oxidoreductase" evidence="2">
    <location>
        <begin position="16"/>
        <end position="276"/>
    </location>
</feature>
<comment type="caution">
    <text evidence="3">The sequence shown here is derived from an EMBL/GenBank/DDBJ whole genome shotgun (WGS) entry which is preliminary data.</text>
</comment>